<dbReference type="RefSeq" id="WP_009482056.1">
    <property type="nucleotide sequence ID" value="NZ_BAFE01000047.1"/>
</dbReference>
<keyword evidence="5" id="KW-1003">Cell membrane</keyword>
<accession>H5UR00</accession>
<evidence type="ECO:0000313" key="6">
    <source>
        <dbReference type="EMBL" id="GAB48158.1"/>
    </source>
</evidence>
<evidence type="ECO:0000256" key="4">
    <source>
        <dbReference type="ARBA" id="ARBA00023136"/>
    </source>
</evidence>
<evidence type="ECO:0000256" key="5">
    <source>
        <dbReference type="RuleBase" id="RU363041"/>
    </source>
</evidence>
<dbReference type="InterPro" id="IPR002781">
    <property type="entry name" value="TM_pro_TauE-like"/>
</dbReference>
<feature type="transmembrane region" description="Helical" evidence="5">
    <location>
        <begin position="94"/>
        <end position="114"/>
    </location>
</feature>
<dbReference type="Pfam" id="PF01925">
    <property type="entry name" value="TauE"/>
    <property type="match status" value="1"/>
</dbReference>
<evidence type="ECO:0000256" key="1">
    <source>
        <dbReference type="ARBA" id="ARBA00004141"/>
    </source>
</evidence>
<evidence type="ECO:0000256" key="2">
    <source>
        <dbReference type="ARBA" id="ARBA00022692"/>
    </source>
</evidence>
<comment type="similarity">
    <text evidence="5">Belongs to the 4-toluene sulfonate uptake permease (TSUP) (TC 2.A.102) family.</text>
</comment>
<organism evidence="6 7">
    <name type="scientific">Mobilicoccus pelagius NBRC 104925</name>
    <dbReference type="NCBI Taxonomy" id="1089455"/>
    <lineage>
        <taxon>Bacteria</taxon>
        <taxon>Bacillati</taxon>
        <taxon>Actinomycetota</taxon>
        <taxon>Actinomycetes</taxon>
        <taxon>Micrococcales</taxon>
        <taxon>Dermatophilaceae</taxon>
        <taxon>Mobilicoccus</taxon>
    </lineage>
</organism>
<dbReference type="OrthoDB" id="3872971at2"/>
<sequence>MTLWATAALAILVGTVLQRVSGTGVGLVCAPILALLLGSAQGVLVTNATTTMSGLLIGLSVRRDIEWRRAGLVIVSAAPGAVAGALLVRALSAAWLQIVIGGVVVLALVTSVALPRLPHWGGRLPTVVAGAIGGLFNTTAGVAAPVMVVYSRLARLEQATFAATLQPIFMAMGAMSVILKTTLAPTSGELPPPWFLPVVLATVIVGIVLGGRVSRHVEAGQARTLALGLAGLGGATTLVRGVLALVG</sequence>
<keyword evidence="3 5" id="KW-1133">Transmembrane helix</keyword>
<dbReference type="Proteomes" id="UP000004367">
    <property type="component" value="Unassembled WGS sequence"/>
</dbReference>
<keyword evidence="7" id="KW-1185">Reference proteome</keyword>
<evidence type="ECO:0000256" key="3">
    <source>
        <dbReference type="ARBA" id="ARBA00022989"/>
    </source>
</evidence>
<dbReference type="eggNOG" id="COG0730">
    <property type="taxonomic scope" value="Bacteria"/>
</dbReference>
<comment type="caution">
    <text evidence="6">The sequence shown here is derived from an EMBL/GenBank/DDBJ whole genome shotgun (WGS) entry which is preliminary data.</text>
</comment>
<dbReference type="EMBL" id="BAFE01000047">
    <property type="protein sequence ID" value="GAB48158.1"/>
    <property type="molecule type" value="Genomic_DNA"/>
</dbReference>
<feature type="transmembrane region" description="Helical" evidence="5">
    <location>
        <begin position="32"/>
        <end position="58"/>
    </location>
</feature>
<dbReference type="AlphaFoldDB" id="H5UR00"/>
<dbReference type="GO" id="GO:0005886">
    <property type="term" value="C:plasma membrane"/>
    <property type="evidence" value="ECO:0007669"/>
    <property type="project" value="UniProtKB-SubCell"/>
</dbReference>
<protein>
    <recommendedName>
        <fullName evidence="5">Probable membrane transporter protein</fullName>
    </recommendedName>
</protein>
<feature type="transmembrane region" description="Helical" evidence="5">
    <location>
        <begin position="225"/>
        <end position="246"/>
    </location>
</feature>
<keyword evidence="4 5" id="KW-0472">Membrane</keyword>
<comment type="subcellular location">
    <subcellularLocation>
        <location evidence="5">Cell membrane</location>
        <topology evidence="5">Multi-pass membrane protein</topology>
    </subcellularLocation>
    <subcellularLocation>
        <location evidence="1">Membrane</location>
        <topology evidence="1">Multi-pass membrane protein</topology>
    </subcellularLocation>
</comment>
<proteinExistence type="inferred from homology"/>
<dbReference type="STRING" id="1089455.MOPEL_067_00070"/>
<gene>
    <name evidence="6" type="ORF">MOPEL_067_00070</name>
</gene>
<feature type="transmembrane region" description="Helical" evidence="5">
    <location>
        <begin position="159"/>
        <end position="179"/>
    </location>
</feature>
<feature type="transmembrane region" description="Helical" evidence="5">
    <location>
        <begin position="194"/>
        <end position="213"/>
    </location>
</feature>
<feature type="transmembrane region" description="Helical" evidence="5">
    <location>
        <begin position="70"/>
        <end position="88"/>
    </location>
</feature>
<reference evidence="6 7" key="1">
    <citation type="submission" date="2012-02" db="EMBL/GenBank/DDBJ databases">
        <title>Whole genome shotgun sequence of Mobilicoccus pelagius NBRC 104925.</title>
        <authorList>
            <person name="Yoshida Y."/>
            <person name="Hosoyama A."/>
            <person name="Tsuchikane K."/>
            <person name="Katsumata H."/>
            <person name="Yamazaki S."/>
            <person name="Fujita N."/>
        </authorList>
    </citation>
    <scope>NUCLEOTIDE SEQUENCE [LARGE SCALE GENOMIC DNA]</scope>
    <source>
        <strain evidence="6 7">NBRC 104925</strain>
    </source>
</reference>
<name>H5UR00_9MICO</name>
<evidence type="ECO:0000313" key="7">
    <source>
        <dbReference type="Proteomes" id="UP000004367"/>
    </source>
</evidence>
<keyword evidence="2 5" id="KW-0812">Transmembrane</keyword>